<feature type="non-terminal residue" evidence="5">
    <location>
        <position position="302"/>
    </location>
</feature>
<reference evidence="7" key="2">
    <citation type="submission" date="2020-04" db="EMBL/GenBank/DDBJ databases">
        <authorList>
            <consortium name="NCBI Genome Project"/>
        </authorList>
    </citation>
    <scope>NUCLEOTIDE SEQUENCE</scope>
    <source>
        <strain evidence="7">CBS 304.34</strain>
    </source>
</reference>
<reference evidence="7" key="3">
    <citation type="submission" date="2025-04" db="UniProtKB">
        <authorList>
            <consortium name="RefSeq"/>
        </authorList>
    </citation>
    <scope>IDENTIFICATION</scope>
    <source>
        <strain evidence="7">CBS 304.34</strain>
    </source>
</reference>
<evidence type="ECO:0000313" key="7">
    <source>
        <dbReference type="RefSeq" id="XP_033577569.1"/>
    </source>
</evidence>
<dbReference type="InterPro" id="IPR051609">
    <property type="entry name" value="NmrA/Isoflavone_reductase-like"/>
</dbReference>
<dbReference type="GO" id="GO:0016491">
    <property type="term" value="F:oxidoreductase activity"/>
    <property type="evidence" value="ECO:0007669"/>
    <property type="project" value="UniProtKB-KW"/>
</dbReference>
<evidence type="ECO:0000256" key="3">
    <source>
        <dbReference type="ARBA" id="ARBA00023002"/>
    </source>
</evidence>
<evidence type="ECO:0000256" key="1">
    <source>
        <dbReference type="ARBA" id="ARBA00005725"/>
    </source>
</evidence>
<dbReference type="OrthoDB" id="10000533at2759"/>
<name>A0A6A6YRL0_9PEZI</name>
<comment type="similarity">
    <text evidence="1">Belongs to the NmrA-type oxidoreductase family. Isoflavone reductase subfamily.</text>
</comment>
<sequence>IAVAGGTGGIGRAIVRACVADGRKVVVLSRKSSAGSEQGAPVVQVDYTDTALLEDALKSHQIGTVVSTLAVLTSNEAEINLVSAAEASSCTKRFIPSSWGIAYTEEEGKLFPPAGLKLDVLSKLKKSNLEYTRVNCGFFLDYFGMPKIQSFLQPTTIVVDLNNNTAGIPGEGNTPVTFTHTTDVARYVSKALDLPKWKPDSYTIGDKITWNDFVELAEKTKGVKFNVQHDSIETLQKGQITELPAHVPVYPYFPKEQLQFVFSVFGLWFEGGAFNLHPGQGSLDLNAEFPEIKPLTVKDVLQ</sequence>
<reference evidence="5 7" key="1">
    <citation type="journal article" date="2020" name="Stud. Mycol.">
        <title>101 Dothideomycetes genomes: a test case for predicting lifestyles and emergence of pathogens.</title>
        <authorList>
            <person name="Haridas S."/>
            <person name="Albert R."/>
            <person name="Binder M."/>
            <person name="Bloem J."/>
            <person name="Labutti K."/>
            <person name="Salamov A."/>
            <person name="Andreopoulos B."/>
            <person name="Baker S."/>
            <person name="Barry K."/>
            <person name="Bills G."/>
            <person name="Bluhm B."/>
            <person name="Cannon C."/>
            <person name="Castanera R."/>
            <person name="Culley D."/>
            <person name="Daum C."/>
            <person name="Ezra D."/>
            <person name="Gonzalez J."/>
            <person name="Henrissat B."/>
            <person name="Kuo A."/>
            <person name="Liang C."/>
            <person name="Lipzen A."/>
            <person name="Lutzoni F."/>
            <person name="Magnuson J."/>
            <person name="Mondo S."/>
            <person name="Nolan M."/>
            <person name="Ohm R."/>
            <person name="Pangilinan J."/>
            <person name="Park H.-J."/>
            <person name="Ramirez L."/>
            <person name="Alfaro M."/>
            <person name="Sun H."/>
            <person name="Tritt A."/>
            <person name="Yoshinaga Y."/>
            <person name="Zwiers L.-H."/>
            <person name="Turgeon B."/>
            <person name="Goodwin S."/>
            <person name="Spatafora J."/>
            <person name="Crous P."/>
            <person name="Grigoriev I."/>
        </authorList>
    </citation>
    <scope>NUCLEOTIDE SEQUENCE</scope>
    <source>
        <strain evidence="5 7">CBS 304.34</strain>
    </source>
</reference>
<dbReference type="GeneID" id="54455480"/>
<protein>
    <submittedName>
        <fullName evidence="5 7">NAD(P)-binding protein</fullName>
    </submittedName>
</protein>
<dbReference type="PANTHER" id="PTHR47706:SF4">
    <property type="entry name" value="NMRA-LIKE DOMAIN-CONTAINING PROTEIN"/>
    <property type="match status" value="1"/>
</dbReference>
<evidence type="ECO:0000313" key="5">
    <source>
        <dbReference type="EMBL" id="KAF2810605.1"/>
    </source>
</evidence>
<dbReference type="InterPro" id="IPR036291">
    <property type="entry name" value="NAD(P)-bd_dom_sf"/>
</dbReference>
<feature type="domain" description="NmrA-like" evidence="4">
    <location>
        <begin position="1"/>
        <end position="263"/>
    </location>
</feature>
<dbReference type="Gene3D" id="3.40.50.720">
    <property type="entry name" value="NAD(P)-binding Rossmann-like Domain"/>
    <property type="match status" value="1"/>
</dbReference>
<evidence type="ECO:0000259" key="4">
    <source>
        <dbReference type="Pfam" id="PF05368"/>
    </source>
</evidence>
<keyword evidence="3" id="KW-0560">Oxidoreductase</keyword>
<organism evidence="5">
    <name type="scientific">Mytilinidion resinicola</name>
    <dbReference type="NCBI Taxonomy" id="574789"/>
    <lineage>
        <taxon>Eukaryota</taxon>
        <taxon>Fungi</taxon>
        <taxon>Dikarya</taxon>
        <taxon>Ascomycota</taxon>
        <taxon>Pezizomycotina</taxon>
        <taxon>Dothideomycetes</taxon>
        <taxon>Pleosporomycetidae</taxon>
        <taxon>Mytilinidiales</taxon>
        <taxon>Mytilinidiaceae</taxon>
        <taxon>Mytilinidion</taxon>
    </lineage>
</organism>
<dbReference type="Proteomes" id="UP000504636">
    <property type="component" value="Unplaced"/>
</dbReference>
<evidence type="ECO:0000313" key="6">
    <source>
        <dbReference type="Proteomes" id="UP000504636"/>
    </source>
</evidence>
<feature type="non-terminal residue" evidence="5">
    <location>
        <position position="1"/>
    </location>
</feature>
<dbReference type="PANTHER" id="PTHR47706">
    <property type="entry name" value="NMRA-LIKE FAMILY PROTEIN"/>
    <property type="match status" value="1"/>
</dbReference>
<dbReference type="Gene3D" id="3.90.25.10">
    <property type="entry name" value="UDP-galactose 4-epimerase, domain 1"/>
    <property type="match status" value="1"/>
</dbReference>
<dbReference type="RefSeq" id="XP_033577569.1">
    <property type="nucleotide sequence ID" value="XM_033714587.1"/>
</dbReference>
<evidence type="ECO:0000256" key="2">
    <source>
        <dbReference type="ARBA" id="ARBA00022857"/>
    </source>
</evidence>
<accession>A0A6A6YRL0</accession>
<dbReference type="InterPro" id="IPR008030">
    <property type="entry name" value="NmrA-like"/>
</dbReference>
<dbReference type="EMBL" id="MU003699">
    <property type="protein sequence ID" value="KAF2810605.1"/>
    <property type="molecule type" value="Genomic_DNA"/>
</dbReference>
<gene>
    <name evidence="5 7" type="ORF">BDZ99DRAFT_354705</name>
</gene>
<dbReference type="AlphaFoldDB" id="A0A6A6YRL0"/>
<keyword evidence="2" id="KW-0521">NADP</keyword>
<proteinExistence type="inferred from homology"/>
<dbReference type="SUPFAM" id="SSF51735">
    <property type="entry name" value="NAD(P)-binding Rossmann-fold domains"/>
    <property type="match status" value="1"/>
</dbReference>
<keyword evidence="6" id="KW-1185">Reference proteome</keyword>
<dbReference type="Pfam" id="PF05368">
    <property type="entry name" value="NmrA"/>
    <property type="match status" value="1"/>
</dbReference>